<dbReference type="PANTHER" id="PTHR30069:SF29">
    <property type="entry name" value="HEMOGLOBIN AND HEMOGLOBIN-HAPTOGLOBIN-BINDING PROTEIN 1-RELATED"/>
    <property type="match status" value="1"/>
</dbReference>
<evidence type="ECO:0000256" key="12">
    <source>
        <dbReference type="SAM" id="MobiDB-lite"/>
    </source>
</evidence>
<accession>A0AA37Q6Y5</accession>
<keyword evidence="7 10" id="KW-0472">Membrane</keyword>
<evidence type="ECO:0000256" key="6">
    <source>
        <dbReference type="ARBA" id="ARBA00023077"/>
    </source>
</evidence>
<evidence type="ECO:0000256" key="13">
    <source>
        <dbReference type="SAM" id="SignalP"/>
    </source>
</evidence>
<comment type="caution">
    <text evidence="16">The sequence shown here is derived from an EMBL/GenBank/DDBJ whole genome shotgun (WGS) entry which is preliminary data.</text>
</comment>
<feature type="domain" description="TonB-dependent receptor-like beta-barrel" evidence="14">
    <location>
        <begin position="442"/>
        <end position="887"/>
    </location>
</feature>
<dbReference type="EMBL" id="BRXS01000006">
    <property type="protein sequence ID" value="GLC27679.1"/>
    <property type="molecule type" value="Genomic_DNA"/>
</dbReference>
<dbReference type="InterPro" id="IPR000531">
    <property type="entry name" value="Beta-barrel_TonB"/>
</dbReference>
<sequence>MSLKLVRAAGLCLAPMVLGALAPRLVLGQGTGTVRGRVVDAAGQRPVADAQISVVGTTIGAITNAAGDYVIANVPAGAQQLRVRRIGFQAGAAQAVTVTAGATATANFTLTQAAAQLDQVVVTGTAGATTRRAVGNAITTVNAAELTETNSISNVSEILQSKTPGVTVLPGSGTPGTSGEIRIRGNNSLSGSRPVIFIDGVRMNAEGLGNFNATGTGANGQAQSTQITSGLDFINPEDIESIEVIKGPAASTLYGADASGGVIQIITKRGIRGQQKPQWTARAERGLNQWGVASLTNYLTCDSARIAARTTVDGAPQPTYTGCQGRAIGTVLTADPLKQDPAAIRDGTIQRLNLGLRGGADRYSYFLSADKDDEYGIFFNSFNRRKAARGNFVLAPNDRTELTVNVGYLTNDLRLPPQDESPLGVLLNTSRAQPGLRPQTLVRNGVAGRDTIAYPSQAPYRANAYNNRTQSDRLQLATTLNYNPASWLRNRLTLGTDQIYSTANVLVLPGDDFEPTGNVLQRTPRSRSYTIDYVGNVPYRLTKALQATTSIGTQIIARRNETLSASGTGLGAPDVSVIGSASTTSGLNTFSENNSVGYFVQQQLDWNDRLFLTGAVRADDNSSFGTDFNTIVYPKFSLSWVLSEEPALEGLFRTLRTNTFKLRSAWGQAGRSPEPYAATQTYQVVRTTVSQSSTVSGLITNAYGNPSLKPERGEEFEIGFESGHLNERLGLDFSYYNRRTRDMLLRVAVAPSLGFAPTTTTNPFVNLGTVKNSGFELGLNATPVQTARFVWDARVTAATNNDILETFGIPGRTSENPISQAYGVVQQHRVGYRLGAYWAPVVKRDAEGNIQLTPGGAIDTVGTTRYIGPSAPTREVGFSNTFTFFRNFRLYALLDYKGGHYLFNAKERSRCQAANDNCAAVNDPRFLGARSPRTRADSLLRREVDALRTVPSLFIEKADFVKLREVSLAVTIPQRLIARTGASAAQLIVSGRNLGLWTDYTGYDPEVNSYGGRDFVRVDAYAAPMTRRLSGQINLTF</sequence>
<comment type="subcellular location">
    <subcellularLocation>
        <location evidence="1 10">Cell outer membrane</location>
        <topology evidence="1 10">Multi-pass membrane protein</topology>
    </subcellularLocation>
</comment>
<dbReference type="Pfam" id="PF00593">
    <property type="entry name" value="TonB_dep_Rec_b-barrel"/>
    <property type="match status" value="1"/>
</dbReference>
<keyword evidence="2 10" id="KW-0813">Transport</keyword>
<reference evidence="16" key="1">
    <citation type="submission" date="2022-08" db="EMBL/GenBank/DDBJ databases">
        <title>Draft genome sequencing of Roseisolibacter agri AW1220.</title>
        <authorList>
            <person name="Tobiishi Y."/>
            <person name="Tonouchi A."/>
        </authorList>
    </citation>
    <scope>NUCLEOTIDE SEQUENCE</scope>
    <source>
        <strain evidence="16">AW1220</strain>
    </source>
</reference>
<evidence type="ECO:0000256" key="7">
    <source>
        <dbReference type="ARBA" id="ARBA00023136"/>
    </source>
</evidence>
<keyword evidence="5 13" id="KW-0732">Signal</keyword>
<dbReference type="NCBIfam" id="TIGR04056">
    <property type="entry name" value="OMP_RagA_SusC"/>
    <property type="match status" value="1"/>
</dbReference>
<evidence type="ECO:0000256" key="2">
    <source>
        <dbReference type="ARBA" id="ARBA00022448"/>
    </source>
</evidence>
<keyword evidence="6 11" id="KW-0798">TonB box</keyword>
<dbReference type="Pfam" id="PF13620">
    <property type="entry name" value="CarboxypepD_reg"/>
    <property type="match status" value="1"/>
</dbReference>
<dbReference type="InterPro" id="IPR012910">
    <property type="entry name" value="Plug_dom"/>
</dbReference>
<dbReference type="InterPro" id="IPR037066">
    <property type="entry name" value="Plug_dom_sf"/>
</dbReference>
<evidence type="ECO:0000313" key="17">
    <source>
        <dbReference type="Proteomes" id="UP001161325"/>
    </source>
</evidence>
<evidence type="ECO:0000256" key="10">
    <source>
        <dbReference type="PROSITE-ProRule" id="PRU01360"/>
    </source>
</evidence>
<dbReference type="InterPro" id="IPR036942">
    <property type="entry name" value="Beta-barrel_TonB_sf"/>
</dbReference>
<dbReference type="PROSITE" id="PS52016">
    <property type="entry name" value="TONB_DEPENDENT_REC_3"/>
    <property type="match status" value="1"/>
</dbReference>
<dbReference type="AlphaFoldDB" id="A0AA37Q6Y5"/>
<dbReference type="GO" id="GO:0044718">
    <property type="term" value="P:siderophore transmembrane transport"/>
    <property type="evidence" value="ECO:0007669"/>
    <property type="project" value="TreeGrafter"/>
</dbReference>
<dbReference type="GO" id="GO:0009279">
    <property type="term" value="C:cell outer membrane"/>
    <property type="evidence" value="ECO:0007669"/>
    <property type="project" value="UniProtKB-SubCell"/>
</dbReference>
<feature type="signal peptide" evidence="13">
    <location>
        <begin position="1"/>
        <end position="22"/>
    </location>
</feature>
<evidence type="ECO:0000256" key="1">
    <source>
        <dbReference type="ARBA" id="ARBA00004571"/>
    </source>
</evidence>
<keyword evidence="8" id="KW-0675">Receptor</keyword>
<dbReference type="Gene3D" id="2.170.130.10">
    <property type="entry name" value="TonB-dependent receptor, plug domain"/>
    <property type="match status" value="1"/>
</dbReference>
<evidence type="ECO:0000256" key="8">
    <source>
        <dbReference type="ARBA" id="ARBA00023170"/>
    </source>
</evidence>
<dbReference type="SUPFAM" id="SSF56935">
    <property type="entry name" value="Porins"/>
    <property type="match status" value="1"/>
</dbReference>
<evidence type="ECO:0000256" key="9">
    <source>
        <dbReference type="ARBA" id="ARBA00023237"/>
    </source>
</evidence>
<keyword evidence="3 10" id="KW-1134">Transmembrane beta strand</keyword>
<dbReference type="GO" id="GO:0015344">
    <property type="term" value="F:siderophore uptake transmembrane transporter activity"/>
    <property type="evidence" value="ECO:0007669"/>
    <property type="project" value="TreeGrafter"/>
</dbReference>
<keyword evidence="17" id="KW-1185">Reference proteome</keyword>
<dbReference type="Pfam" id="PF07715">
    <property type="entry name" value="Plug"/>
    <property type="match status" value="1"/>
</dbReference>
<evidence type="ECO:0000256" key="3">
    <source>
        <dbReference type="ARBA" id="ARBA00022452"/>
    </source>
</evidence>
<dbReference type="Gene3D" id="2.40.170.20">
    <property type="entry name" value="TonB-dependent receptor, beta-barrel domain"/>
    <property type="match status" value="1"/>
</dbReference>
<dbReference type="Gene3D" id="2.60.40.1120">
    <property type="entry name" value="Carboxypeptidase-like, regulatory domain"/>
    <property type="match status" value="1"/>
</dbReference>
<name>A0AA37Q6Y5_9BACT</name>
<evidence type="ECO:0000259" key="15">
    <source>
        <dbReference type="Pfam" id="PF07715"/>
    </source>
</evidence>
<feature type="domain" description="TonB-dependent receptor plug" evidence="15">
    <location>
        <begin position="132"/>
        <end position="262"/>
    </location>
</feature>
<dbReference type="SUPFAM" id="SSF49464">
    <property type="entry name" value="Carboxypeptidase regulatory domain-like"/>
    <property type="match status" value="1"/>
</dbReference>
<dbReference type="Proteomes" id="UP001161325">
    <property type="component" value="Unassembled WGS sequence"/>
</dbReference>
<dbReference type="PANTHER" id="PTHR30069">
    <property type="entry name" value="TONB-DEPENDENT OUTER MEMBRANE RECEPTOR"/>
    <property type="match status" value="1"/>
</dbReference>
<feature type="region of interest" description="Disordered" evidence="12">
    <location>
        <begin position="166"/>
        <end position="186"/>
    </location>
</feature>
<evidence type="ECO:0000259" key="14">
    <source>
        <dbReference type="Pfam" id="PF00593"/>
    </source>
</evidence>
<evidence type="ECO:0000313" key="16">
    <source>
        <dbReference type="EMBL" id="GLC27679.1"/>
    </source>
</evidence>
<protein>
    <submittedName>
        <fullName evidence="16">SusC/RagA family TonB-linked outer membrane protein</fullName>
    </submittedName>
</protein>
<organism evidence="16 17">
    <name type="scientific">Roseisolibacter agri</name>
    <dbReference type="NCBI Taxonomy" id="2014610"/>
    <lineage>
        <taxon>Bacteria</taxon>
        <taxon>Pseudomonadati</taxon>
        <taxon>Gemmatimonadota</taxon>
        <taxon>Gemmatimonadia</taxon>
        <taxon>Gemmatimonadales</taxon>
        <taxon>Gemmatimonadaceae</taxon>
        <taxon>Roseisolibacter</taxon>
    </lineage>
</organism>
<feature type="chain" id="PRO_5041271529" evidence="13">
    <location>
        <begin position="23"/>
        <end position="1037"/>
    </location>
</feature>
<gene>
    <name evidence="16" type="ORF">rosag_41920</name>
</gene>
<keyword evidence="9 10" id="KW-0998">Cell outer membrane</keyword>
<dbReference type="InterPro" id="IPR039426">
    <property type="entry name" value="TonB-dep_rcpt-like"/>
</dbReference>
<evidence type="ECO:0000256" key="4">
    <source>
        <dbReference type="ARBA" id="ARBA00022692"/>
    </source>
</evidence>
<keyword evidence="4 10" id="KW-0812">Transmembrane</keyword>
<dbReference type="InterPro" id="IPR008969">
    <property type="entry name" value="CarboxyPept-like_regulatory"/>
</dbReference>
<evidence type="ECO:0000256" key="11">
    <source>
        <dbReference type="RuleBase" id="RU003357"/>
    </source>
</evidence>
<evidence type="ECO:0000256" key="5">
    <source>
        <dbReference type="ARBA" id="ARBA00022729"/>
    </source>
</evidence>
<proteinExistence type="inferred from homology"/>
<comment type="similarity">
    <text evidence="10 11">Belongs to the TonB-dependent receptor family.</text>
</comment>
<dbReference type="InterPro" id="IPR023996">
    <property type="entry name" value="TonB-dep_OMP_SusC/RagA"/>
</dbReference>
<dbReference type="RefSeq" id="WP_284352114.1">
    <property type="nucleotide sequence ID" value="NZ_BRXS01000006.1"/>
</dbReference>